<keyword evidence="10" id="KW-1185">Reference proteome</keyword>
<evidence type="ECO:0000313" key="9">
    <source>
        <dbReference type="EMBL" id="GAA4647938.1"/>
    </source>
</evidence>
<proteinExistence type="inferred from homology"/>
<comment type="similarity">
    <text evidence="2">Belongs to the outer membrane factor (OMF) (TC 1.B.17) family.</text>
</comment>
<evidence type="ECO:0000256" key="4">
    <source>
        <dbReference type="ARBA" id="ARBA00022452"/>
    </source>
</evidence>
<keyword evidence="6" id="KW-0472">Membrane</keyword>
<dbReference type="InterPro" id="IPR051906">
    <property type="entry name" value="TolC-like"/>
</dbReference>
<sequence length="408" mass="45948">MILITLKEHPDILAAQSRVNTESLKADQSEAGLYPTMDLSAAIGVQRKDSPSTRSNGNDKDNIERNESSLIVRQNVFKGFETIRRMEQYDHGAKAREYESLNTQGSIALKVAEVYISVLEKKKQLELAESNRDLHEKTKKQITSLFNQGLASESDLAQISGRTSQSRAFVVGAKSELNRALSSYIAVVNRKAENLLMPEVLKLGFKTLDQAMNQLDVHPLMRASQEQVNSADAAYQASQSVYYPSVNVEFTHQRSRDADGVTGHDESSVAKLSMSYNLYRGGADLALVGQAASQAQLIRAERQKTHRRLVLELKQAWYLYESLTQQKPYLQEHVNNSIKTLNAYTKQFDLGQRTLVDVLNTATELYQARKTFVRHEFDIMLSKFRLLNAAGQLMERLKLSSIQNKQEG</sequence>
<protein>
    <submittedName>
        <fullName evidence="9">TolC family outer membrane protein</fullName>
    </submittedName>
</protein>
<accession>A0ABP8UVL0</accession>
<keyword evidence="4" id="KW-1134">Transmembrane beta strand</keyword>
<dbReference type="Proteomes" id="UP001500604">
    <property type="component" value="Unassembled WGS sequence"/>
</dbReference>
<reference evidence="10" key="1">
    <citation type="journal article" date="2019" name="Int. J. Syst. Evol. Microbiol.">
        <title>The Global Catalogue of Microorganisms (GCM) 10K type strain sequencing project: providing services to taxonomists for standard genome sequencing and annotation.</title>
        <authorList>
            <consortium name="The Broad Institute Genomics Platform"/>
            <consortium name="The Broad Institute Genome Sequencing Center for Infectious Disease"/>
            <person name="Wu L."/>
            <person name="Ma J."/>
        </authorList>
    </citation>
    <scope>NUCLEOTIDE SEQUENCE [LARGE SCALE GENOMIC DNA]</scope>
    <source>
        <strain evidence="10">JCM 17805</strain>
    </source>
</reference>
<dbReference type="InterPro" id="IPR003423">
    <property type="entry name" value="OMP_efflux"/>
</dbReference>
<gene>
    <name evidence="9" type="ORF">GCM10023116_02000</name>
</gene>
<dbReference type="InterPro" id="IPR010130">
    <property type="entry name" value="T1SS_OMP_TolC"/>
</dbReference>
<dbReference type="Pfam" id="PF02321">
    <property type="entry name" value="OEP"/>
    <property type="match status" value="2"/>
</dbReference>
<keyword evidence="7" id="KW-0998">Cell outer membrane</keyword>
<evidence type="ECO:0000256" key="6">
    <source>
        <dbReference type="ARBA" id="ARBA00023136"/>
    </source>
</evidence>
<comment type="subcellular location">
    <subcellularLocation>
        <location evidence="1">Cell outer membrane</location>
    </subcellularLocation>
</comment>
<comment type="caution">
    <text evidence="9">The sequence shown here is derived from an EMBL/GenBank/DDBJ whole genome shotgun (WGS) entry which is preliminary data.</text>
</comment>
<feature type="compositionally biased region" description="Basic and acidic residues" evidence="8">
    <location>
        <begin position="46"/>
        <end position="65"/>
    </location>
</feature>
<keyword evidence="5" id="KW-0812">Transmembrane</keyword>
<keyword evidence="3" id="KW-0813">Transport</keyword>
<evidence type="ECO:0000256" key="8">
    <source>
        <dbReference type="SAM" id="MobiDB-lite"/>
    </source>
</evidence>
<dbReference type="NCBIfam" id="TIGR01844">
    <property type="entry name" value="type_I_sec_TolC"/>
    <property type="match status" value="1"/>
</dbReference>
<evidence type="ECO:0000256" key="5">
    <source>
        <dbReference type="ARBA" id="ARBA00022692"/>
    </source>
</evidence>
<dbReference type="Gene3D" id="1.20.1600.10">
    <property type="entry name" value="Outer membrane efflux proteins (OEP)"/>
    <property type="match status" value="1"/>
</dbReference>
<dbReference type="EMBL" id="BAABFL010000016">
    <property type="protein sequence ID" value="GAA4647938.1"/>
    <property type="molecule type" value="Genomic_DNA"/>
</dbReference>
<evidence type="ECO:0000256" key="1">
    <source>
        <dbReference type="ARBA" id="ARBA00004442"/>
    </source>
</evidence>
<dbReference type="SUPFAM" id="SSF56954">
    <property type="entry name" value="Outer membrane efflux proteins (OEP)"/>
    <property type="match status" value="1"/>
</dbReference>
<organism evidence="9 10">
    <name type="scientific">Kistimonas scapharcae</name>
    <dbReference type="NCBI Taxonomy" id="1036133"/>
    <lineage>
        <taxon>Bacteria</taxon>
        <taxon>Pseudomonadati</taxon>
        <taxon>Pseudomonadota</taxon>
        <taxon>Gammaproteobacteria</taxon>
        <taxon>Oceanospirillales</taxon>
        <taxon>Endozoicomonadaceae</taxon>
        <taxon>Kistimonas</taxon>
    </lineage>
</organism>
<dbReference type="PANTHER" id="PTHR30026:SF22">
    <property type="entry name" value="OUTER MEMBRANE EFFLUX PROTEIN"/>
    <property type="match status" value="1"/>
</dbReference>
<evidence type="ECO:0000256" key="2">
    <source>
        <dbReference type="ARBA" id="ARBA00007613"/>
    </source>
</evidence>
<dbReference type="PANTHER" id="PTHR30026">
    <property type="entry name" value="OUTER MEMBRANE PROTEIN TOLC"/>
    <property type="match status" value="1"/>
</dbReference>
<evidence type="ECO:0000313" key="10">
    <source>
        <dbReference type="Proteomes" id="UP001500604"/>
    </source>
</evidence>
<evidence type="ECO:0000256" key="3">
    <source>
        <dbReference type="ARBA" id="ARBA00022448"/>
    </source>
</evidence>
<name>A0ABP8UVL0_9GAMM</name>
<feature type="region of interest" description="Disordered" evidence="8">
    <location>
        <begin position="44"/>
        <end position="65"/>
    </location>
</feature>
<evidence type="ECO:0000256" key="7">
    <source>
        <dbReference type="ARBA" id="ARBA00023237"/>
    </source>
</evidence>